<dbReference type="RefSeq" id="WP_419466001.1">
    <property type="nucleotide sequence ID" value="NZ_JAGSIE010000075.1"/>
</dbReference>
<gene>
    <name evidence="1" type="ORF">KC820_13035</name>
</gene>
<sequence length="67" mass="7937">MKSEKETIYDYAAELKLLAFKEELECTLSLAAEENWNHLQFLTELLGKESARRRECRRRSRIRSAGF</sequence>
<organism evidence="1 2">
    <name type="scientific">Allobacillus saliphilus</name>
    <dbReference type="NCBI Taxonomy" id="2912308"/>
    <lineage>
        <taxon>Bacteria</taxon>
        <taxon>Bacillati</taxon>
        <taxon>Bacillota</taxon>
        <taxon>Bacilli</taxon>
        <taxon>Bacillales</taxon>
        <taxon>Bacillaceae</taxon>
        <taxon>Allobacillus</taxon>
    </lineage>
</organism>
<keyword evidence="2" id="KW-1185">Reference proteome</keyword>
<accession>A0A941CWA0</accession>
<comment type="caution">
    <text evidence="1">The sequence shown here is derived from an EMBL/GenBank/DDBJ whole genome shotgun (WGS) entry which is preliminary data.</text>
</comment>
<dbReference type="Proteomes" id="UP000675431">
    <property type="component" value="Unassembled WGS sequence"/>
</dbReference>
<proteinExistence type="predicted"/>
<evidence type="ECO:0000313" key="2">
    <source>
        <dbReference type="Proteomes" id="UP000675431"/>
    </source>
</evidence>
<reference evidence="1 2" key="1">
    <citation type="submission" date="2021-04" db="EMBL/GenBank/DDBJ databases">
        <title>Allobacillus sp. nov. SKP8-2 isolated from shrimp paste.</title>
        <authorList>
            <person name="Tanasupawat S."/>
            <person name="Yiamsombat S."/>
            <person name="Kanchanasin P."/>
            <person name="Kuncharoen N."/>
        </authorList>
    </citation>
    <scope>NUCLEOTIDE SEQUENCE [LARGE SCALE GENOMIC DNA]</scope>
    <source>
        <strain evidence="1 2">SKP8-2</strain>
    </source>
</reference>
<protein>
    <submittedName>
        <fullName evidence="1">Uncharacterized protein</fullName>
    </submittedName>
</protein>
<name>A0A941CWA0_9BACI</name>
<evidence type="ECO:0000313" key="1">
    <source>
        <dbReference type="EMBL" id="MBR7555042.1"/>
    </source>
</evidence>
<dbReference type="AlphaFoldDB" id="A0A941CWA0"/>
<feature type="non-terminal residue" evidence="1">
    <location>
        <position position="67"/>
    </location>
</feature>
<dbReference type="EMBL" id="JAGSIE010000075">
    <property type="protein sequence ID" value="MBR7555042.1"/>
    <property type="molecule type" value="Genomic_DNA"/>
</dbReference>